<dbReference type="Proteomes" id="UP000016932">
    <property type="component" value="Unassembled WGS sequence"/>
</dbReference>
<evidence type="ECO:0000313" key="2">
    <source>
        <dbReference type="Proteomes" id="UP000016932"/>
    </source>
</evidence>
<dbReference type="EMBL" id="KB446557">
    <property type="protein sequence ID" value="EME84221.1"/>
    <property type="molecule type" value="Genomic_DNA"/>
</dbReference>
<dbReference type="KEGG" id="pfj:MYCFIDRAFT_173250"/>
<proteinExistence type="predicted"/>
<gene>
    <name evidence="1" type="ORF">MYCFIDRAFT_173250</name>
</gene>
<dbReference type="RefSeq" id="XP_007924845.1">
    <property type="nucleotide sequence ID" value="XM_007926654.1"/>
</dbReference>
<keyword evidence="2" id="KW-1185">Reference proteome</keyword>
<dbReference type="GeneID" id="19332954"/>
<reference evidence="1 2" key="1">
    <citation type="journal article" date="2012" name="PLoS Pathog.">
        <title>Diverse lifestyles and strategies of plant pathogenesis encoded in the genomes of eighteen Dothideomycetes fungi.</title>
        <authorList>
            <person name="Ohm R.A."/>
            <person name="Feau N."/>
            <person name="Henrissat B."/>
            <person name="Schoch C.L."/>
            <person name="Horwitz B.A."/>
            <person name="Barry K.W."/>
            <person name="Condon B.J."/>
            <person name="Copeland A.C."/>
            <person name="Dhillon B."/>
            <person name="Glaser F."/>
            <person name="Hesse C.N."/>
            <person name="Kosti I."/>
            <person name="LaButti K."/>
            <person name="Lindquist E.A."/>
            <person name="Lucas S."/>
            <person name="Salamov A.A."/>
            <person name="Bradshaw R.E."/>
            <person name="Ciuffetti L."/>
            <person name="Hamelin R.C."/>
            <person name="Kema G.H.J."/>
            <person name="Lawrence C."/>
            <person name="Scott J.A."/>
            <person name="Spatafora J.W."/>
            <person name="Turgeon B.G."/>
            <person name="de Wit P.J.G.M."/>
            <person name="Zhong S."/>
            <person name="Goodwin S.B."/>
            <person name="Grigoriev I.V."/>
        </authorList>
    </citation>
    <scope>NUCLEOTIDE SEQUENCE [LARGE SCALE GENOMIC DNA]</scope>
    <source>
        <strain evidence="1 2">CIRAD86</strain>
    </source>
</reference>
<dbReference type="VEuPathDB" id="FungiDB:MYCFIDRAFT_173250"/>
<name>M3AI03_PSEFD</name>
<organism evidence="1 2">
    <name type="scientific">Pseudocercospora fijiensis (strain CIRAD86)</name>
    <name type="common">Black leaf streak disease fungus</name>
    <name type="synonym">Mycosphaerella fijiensis</name>
    <dbReference type="NCBI Taxonomy" id="383855"/>
    <lineage>
        <taxon>Eukaryota</taxon>
        <taxon>Fungi</taxon>
        <taxon>Dikarya</taxon>
        <taxon>Ascomycota</taxon>
        <taxon>Pezizomycotina</taxon>
        <taxon>Dothideomycetes</taxon>
        <taxon>Dothideomycetidae</taxon>
        <taxon>Mycosphaerellales</taxon>
        <taxon>Mycosphaerellaceae</taxon>
        <taxon>Pseudocercospora</taxon>
    </lineage>
</organism>
<evidence type="ECO:0000313" key="1">
    <source>
        <dbReference type="EMBL" id="EME84221.1"/>
    </source>
</evidence>
<dbReference type="AlphaFoldDB" id="M3AI03"/>
<dbReference type="HOGENOM" id="CLU_2211114_0_0_1"/>
<protein>
    <submittedName>
        <fullName evidence="1">Uncharacterized protein</fullName>
    </submittedName>
</protein>
<accession>M3AI03</accession>
<sequence length="107" mass="12316">MFGVATTIAPLYGVLVSDKSHLVGERRLVKRDYATLMAHKTLADTKLPPELIDQISDELFKMEMAIVEWKWWDDLPHQENYAKFKYRTGTETNFELNALSKGVSQAR</sequence>